<feature type="transmembrane region" description="Helical" evidence="10">
    <location>
        <begin position="168"/>
        <end position="188"/>
    </location>
</feature>
<evidence type="ECO:0000256" key="8">
    <source>
        <dbReference type="ARBA" id="ARBA00023136"/>
    </source>
</evidence>
<dbReference type="Pfam" id="PF01151">
    <property type="entry name" value="ELO"/>
    <property type="match status" value="1"/>
</dbReference>
<keyword evidence="7 10" id="KW-0443">Lipid metabolism</keyword>
<keyword evidence="12" id="KW-1185">Reference proteome</keyword>
<comment type="caution">
    <text evidence="11">The sequence shown here is derived from an EMBL/GenBank/DDBJ whole genome shotgun (WGS) entry which is preliminary data.</text>
</comment>
<dbReference type="GO" id="GO:0034626">
    <property type="term" value="P:fatty acid elongation, polyunsaturated fatty acid"/>
    <property type="evidence" value="ECO:0007669"/>
    <property type="project" value="TreeGrafter"/>
</dbReference>
<feature type="transmembrane region" description="Helical" evidence="10">
    <location>
        <begin position="233"/>
        <end position="253"/>
    </location>
</feature>
<evidence type="ECO:0000313" key="11">
    <source>
        <dbReference type="EMBL" id="CAL1294812.1"/>
    </source>
</evidence>
<keyword evidence="9 10" id="KW-0275">Fatty acid biosynthesis</keyword>
<dbReference type="GO" id="GO:0009922">
    <property type="term" value="F:fatty acid elongase activity"/>
    <property type="evidence" value="ECO:0007669"/>
    <property type="project" value="UniProtKB-EC"/>
</dbReference>
<feature type="transmembrane region" description="Helical" evidence="10">
    <location>
        <begin position="30"/>
        <end position="51"/>
    </location>
</feature>
<keyword evidence="3 10" id="KW-0808">Transferase</keyword>
<dbReference type="GO" id="GO:0019367">
    <property type="term" value="P:fatty acid elongation, saturated fatty acid"/>
    <property type="evidence" value="ECO:0007669"/>
    <property type="project" value="TreeGrafter"/>
</dbReference>
<sequence>MSGITLPDPEYLLKYGDPRMEKYPFMKSPITTFCLVAVYLLFVKVIGPLWMKKRSPYEIRKFMIVYNLFTSALNAWAFSHLAFRWLTKYRLRCEPIDFSDNEDALKVVQVCWVFFFSKFLEFADTIFAVLRKKSNQVSKLHVFHHSIAPCTIWYAVKYGPGGYNTSLMMLNSFVHIWMYLYYGLAAVGPKIQKYLWWKKYITVLQLIQFVISMVFWTQVYFFPPEYCQATTLLFGVNMFLSVTFFVLFINFYISTYKKRKGN</sequence>
<dbReference type="AlphaFoldDB" id="A0AAV2BFV9"/>
<evidence type="ECO:0000313" key="12">
    <source>
        <dbReference type="Proteomes" id="UP001497382"/>
    </source>
</evidence>
<accession>A0AAV2BFV9</accession>
<feature type="transmembrane region" description="Helical" evidence="10">
    <location>
        <begin position="200"/>
        <end position="221"/>
    </location>
</feature>
<feature type="transmembrane region" description="Helical" evidence="10">
    <location>
        <begin position="63"/>
        <end position="87"/>
    </location>
</feature>
<comment type="similarity">
    <text evidence="10">Belongs to the ELO family.</text>
</comment>
<evidence type="ECO:0000256" key="6">
    <source>
        <dbReference type="ARBA" id="ARBA00022989"/>
    </source>
</evidence>
<evidence type="ECO:0000256" key="7">
    <source>
        <dbReference type="ARBA" id="ARBA00023098"/>
    </source>
</evidence>
<dbReference type="GO" id="GO:0034625">
    <property type="term" value="P:fatty acid elongation, monounsaturated fatty acid"/>
    <property type="evidence" value="ECO:0007669"/>
    <property type="project" value="TreeGrafter"/>
</dbReference>
<evidence type="ECO:0000256" key="4">
    <source>
        <dbReference type="ARBA" id="ARBA00022692"/>
    </source>
</evidence>
<evidence type="ECO:0000256" key="1">
    <source>
        <dbReference type="ARBA" id="ARBA00004141"/>
    </source>
</evidence>
<feature type="transmembrane region" description="Helical" evidence="10">
    <location>
        <begin position="137"/>
        <end position="156"/>
    </location>
</feature>
<keyword evidence="8 10" id="KW-0472">Membrane</keyword>
<dbReference type="InterPro" id="IPR002076">
    <property type="entry name" value="ELO_fam"/>
</dbReference>
<evidence type="ECO:0000256" key="3">
    <source>
        <dbReference type="ARBA" id="ARBA00022679"/>
    </source>
</evidence>
<gene>
    <name evidence="11" type="ORF">LARSCL_LOCUS18928</name>
</gene>
<dbReference type="Proteomes" id="UP001497382">
    <property type="component" value="Unassembled WGS sequence"/>
</dbReference>
<name>A0AAV2BFV9_9ARAC</name>
<dbReference type="EC" id="2.3.1.199" evidence="10"/>
<keyword evidence="4 10" id="KW-0812">Transmembrane</keyword>
<protein>
    <recommendedName>
        <fullName evidence="10">Elongation of very long chain fatty acids protein</fullName>
        <ecNumber evidence="10">2.3.1.199</ecNumber>
    </recommendedName>
    <alternativeName>
        <fullName evidence="10">Very-long-chain 3-oxoacyl-CoA synthase</fullName>
    </alternativeName>
</protein>
<keyword evidence="6 10" id="KW-1133">Transmembrane helix</keyword>
<comment type="catalytic activity">
    <reaction evidence="10">
        <text>a very-long-chain acyl-CoA + malonyl-CoA + H(+) = a very-long-chain 3-oxoacyl-CoA + CO2 + CoA</text>
        <dbReference type="Rhea" id="RHEA:32727"/>
        <dbReference type="ChEBI" id="CHEBI:15378"/>
        <dbReference type="ChEBI" id="CHEBI:16526"/>
        <dbReference type="ChEBI" id="CHEBI:57287"/>
        <dbReference type="ChEBI" id="CHEBI:57384"/>
        <dbReference type="ChEBI" id="CHEBI:90725"/>
        <dbReference type="ChEBI" id="CHEBI:90736"/>
        <dbReference type="EC" id="2.3.1.199"/>
    </reaction>
</comment>
<evidence type="ECO:0000256" key="9">
    <source>
        <dbReference type="ARBA" id="ARBA00023160"/>
    </source>
</evidence>
<keyword evidence="2 10" id="KW-0444">Lipid biosynthesis</keyword>
<evidence type="ECO:0000256" key="2">
    <source>
        <dbReference type="ARBA" id="ARBA00022516"/>
    </source>
</evidence>
<dbReference type="GO" id="GO:0042761">
    <property type="term" value="P:very long-chain fatty acid biosynthetic process"/>
    <property type="evidence" value="ECO:0007669"/>
    <property type="project" value="TreeGrafter"/>
</dbReference>
<dbReference type="GO" id="GO:0030148">
    <property type="term" value="P:sphingolipid biosynthetic process"/>
    <property type="evidence" value="ECO:0007669"/>
    <property type="project" value="TreeGrafter"/>
</dbReference>
<keyword evidence="5 10" id="KW-0276">Fatty acid metabolism</keyword>
<organism evidence="11 12">
    <name type="scientific">Larinioides sclopetarius</name>
    <dbReference type="NCBI Taxonomy" id="280406"/>
    <lineage>
        <taxon>Eukaryota</taxon>
        <taxon>Metazoa</taxon>
        <taxon>Ecdysozoa</taxon>
        <taxon>Arthropoda</taxon>
        <taxon>Chelicerata</taxon>
        <taxon>Arachnida</taxon>
        <taxon>Araneae</taxon>
        <taxon>Araneomorphae</taxon>
        <taxon>Entelegynae</taxon>
        <taxon>Araneoidea</taxon>
        <taxon>Araneidae</taxon>
        <taxon>Larinioides</taxon>
    </lineage>
</organism>
<dbReference type="EMBL" id="CAXIEN010000354">
    <property type="protein sequence ID" value="CAL1294812.1"/>
    <property type="molecule type" value="Genomic_DNA"/>
</dbReference>
<comment type="subcellular location">
    <subcellularLocation>
        <location evidence="1">Membrane</location>
        <topology evidence="1">Multi-pass membrane protein</topology>
    </subcellularLocation>
</comment>
<proteinExistence type="inferred from homology"/>
<dbReference type="GO" id="GO:0005789">
    <property type="term" value="C:endoplasmic reticulum membrane"/>
    <property type="evidence" value="ECO:0007669"/>
    <property type="project" value="TreeGrafter"/>
</dbReference>
<evidence type="ECO:0000256" key="10">
    <source>
        <dbReference type="RuleBase" id="RU361115"/>
    </source>
</evidence>
<dbReference type="PANTHER" id="PTHR11157:SF69">
    <property type="entry name" value="ELONGATION OF VERY LONG CHAIN FATTY ACIDS PROTEIN 7"/>
    <property type="match status" value="1"/>
</dbReference>
<reference evidence="11 12" key="1">
    <citation type="submission" date="2024-04" db="EMBL/GenBank/DDBJ databases">
        <authorList>
            <person name="Rising A."/>
            <person name="Reimegard J."/>
            <person name="Sonavane S."/>
            <person name="Akerstrom W."/>
            <person name="Nylinder S."/>
            <person name="Hedman E."/>
            <person name="Kallberg Y."/>
        </authorList>
    </citation>
    <scope>NUCLEOTIDE SEQUENCE [LARGE SCALE GENOMIC DNA]</scope>
</reference>
<evidence type="ECO:0000256" key="5">
    <source>
        <dbReference type="ARBA" id="ARBA00022832"/>
    </source>
</evidence>
<dbReference type="PANTHER" id="PTHR11157">
    <property type="entry name" value="FATTY ACID ACYL TRANSFERASE-RELATED"/>
    <property type="match status" value="1"/>
</dbReference>
<feature type="transmembrane region" description="Helical" evidence="10">
    <location>
        <begin position="107"/>
        <end position="130"/>
    </location>
</feature>